<dbReference type="InterPro" id="IPR045619">
    <property type="entry name" value="DUF6443"/>
</dbReference>
<evidence type="ECO:0000259" key="2">
    <source>
        <dbReference type="Pfam" id="PF20041"/>
    </source>
</evidence>
<keyword evidence="1" id="KW-0732">Signal</keyword>
<feature type="chain" id="PRO_5046724629" description="DUF6443 domain-containing protein" evidence="1">
    <location>
        <begin position="21"/>
        <end position="2020"/>
    </location>
</feature>
<reference evidence="3 4" key="1">
    <citation type="submission" date="2024-03" db="EMBL/GenBank/DDBJ databases">
        <title>Chitinophaga caseinilytica sp. nov., a casein hydrolysing bacterium isolated from forest soil.</title>
        <authorList>
            <person name="Lee D.S."/>
            <person name="Han D.M."/>
            <person name="Baek J.H."/>
            <person name="Choi D.G."/>
            <person name="Jeon J.H."/>
            <person name="Jeon C.O."/>
        </authorList>
    </citation>
    <scope>NUCLEOTIDE SEQUENCE [LARGE SCALE GENOMIC DNA]</scope>
    <source>
        <strain evidence="3 4">KACC 19118</strain>
    </source>
</reference>
<dbReference type="Proteomes" id="UP001449657">
    <property type="component" value="Chromosome"/>
</dbReference>
<dbReference type="InterPro" id="IPR013320">
    <property type="entry name" value="ConA-like_dom_sf"/>
</dbReference>
<protein>
    <recommendedName>
        <fullName evidence="2">DUF6443 domain-containing protein</fullName>
    </recommendedName>
</protein>
<name>A0ABZ2ZAB7_9BACT</name>
<dbReference type="Gene3D" id="2.60.120.200">
    <property type="match status" value="1"/>
</dbReference>
<dbReference type="Pfam" id="PF20041">
    <property type="entry name" value="DUF6443"/>
    <property type="match status" value="1"/>
</dbReference>
<sequence>MTLRLLLVGLLMIFGFGAKAGDENFLNTLTGKILSGQTCTVQDDKYGNPTAWQAIERDLSVNNIVTFELRFDTSIYYYNRPFTCLLDYNLEYEDRNGVTKTFNNLKLDIAYDTTPGSQYKGIAMFKFAGGHKVKITVNSISSPQLGGQNDLPAIFRIKNEIQIVRRYNFSTSNTDIAQHSFNASQNLGKQLIVSWDTQEGKYAGAENYDLEWTFIDDNTAMADRVRTLNTPAQIAAGTITVPDAELQQWFLNNNTRVTVSSPTYTINLVYPAGFVLYRIRGVRINPLDNERQESDWSYKAGLPGSTTSAVARLEQSHEPTLNWQYNASFAEEGKRSETVSYFDGTMRNRQLVTLNNSSNRAMVQENIYDATGRAAMSFLPSVELDSSLHFFKNLNTTISSGKPYSFKELSGDTAACVIAPEPASTATGASRYYSENNPHTNSLFTKYLPHAEGYPFAATQFVGDQTGRVRRLGNVGPQYQPGSGHDTRYYYGKPSQQELDRLFGSEAGDASHYLKNLIVDQNNQASVTYVDARGKTIATALAGRVPDSLYALASSQNAITPYTGELATPQNTTRSTADFTVTSASSLLIPLSGTYRFDYAYDPAVAITSPCEENMQDLCSDCYYDLWITIKDECGVVKHEVKIAADLTGIETTCDRKLPAVSGTFNAELEIGEYQTTYQLRASRAAAAYYDSAYLQQNTCILTLEDFKRNYLHNIDLSGCFGDAAPCAATLGTKSLFTTRFLNLMLEQDIVPVSTDTVYVHQLYDSLLAQCQANTAGGESPCNDMLLQMEVDVTPGGQYALYDDGALQNNATSVFLERSINVLDKYKLVTDFRNSDGQLDTVYNDAGVRKAPQALTESEFIRNWKPSWAASLLPYHPEYCFYRWCQQTDASRRFDASLDNLNTAQAARDAGVWDGSNPLKLLQQDPFFAAGGAGNGHYGALSGQLQNYAEYIRPGASLPASSVLQVIKYVIYCSKDPNVTSFNACAGPADCAAGRDEDSEWEIYRALYLQLKGPMLEIARSNNSDATIRNCRNCYIGSGLVNNDTTMGDDYGQQEIINGRVGTCPSDPLAAAYKDKRRIFAEDLQAQGVLQNLSSKSLVELSDSIRNVNNAALADNCLKNCEAQADRWMEALKGCNNLIGPGNDSTKFKQLKAGLIDVCRKGCDITHFLGSSTISPDSTNIDQNFQAVIVRVLGAGAINSNCTALLINYPTSFDNPSLEYNTVDSCTCEKISSLHTQYQANAYNKSTAGFLRWLKQKFGPSFMMTTGQLDLLLNKCVKGDCVSPSQLQFPIPYALACNTCVSCSEIQVHVNAFRAQFPALTPASANYEPLLTNYLNNALKYNLSYYEYHQFLARCQGDIGSGPMTDITCEAFTMAYDQFSRLKPNYYANPNGSVHVADSFKTHVADWMNIIFNRQMVFADYERLAQNCNIALDIPHDSAAANCEGPVTPERQIQACLPVMLDCCALDEYLVRFRNVFPANANARLLAYYFRMQAQQWCAPTGMPVISHLQPYSQVTAYYNNLSLPHDVIVDIVDSVATYTNSGVAQCNQPSYNFGEGGTGLGLSDYRLCNSPASLVYVPDSVGCMRTAMEMTLMNASLAYATYRDSVLKDFQDIYQSKCLAVQPRLNVSGDLYEYHYTLYYYDQAGNLVKTVPPAGVKLLTEPEIAAVRQDRPFNIAECFERTDSLSFAGTGAYIPQPSWLLNDVTQPYTIETWVNPAAGHDQGIFSDNVPVSAPSRFIDSTYTIPAFYGEKGVSCYTRGNQLVFRYGQHMPFTFPYPVFLEMEGVAGVPVSALLPAGKWSHIVITGTGNRSKPFSVVINGRAIPVTYITKRDTLGGNLAELEPRQWRYGAVLADSAWKYMKGYSKQLRIYNRVMGYAEALQNYNNTCLLPRNDAGLVMWLPMNEGAGAELRDIVKEMDVKVVGAGKYNWIRHHDPVFGKHTMTSGYLYTTLDAVREQVTPDAGLTKNWYDRLGRVAVTQNAEQRQPVNGGVANRFTFMEYDNLGRIVVMGEKGGELEWH</sequence>
<evidence type="ECO:0000256" key="1">
    <source>
        <dbReference type="SAM" id="SignalP"/>
    </source>
</evidence>
<dbReference type="RefSeq" id="WP_341842857.1">
    <property type="nucleotide sequence ID" value="NZ_CP150096.1"/>
</dbReference>
<accession>A0ABZ2ZAB7</accession>
<keyword evidence="4" id="KW-1185">Reference proteome</keyword>
<gene>
    <name evidence="3" type="ORF">WJU22_08750</name>
</gene>
<dbReference type="EMBL" id="CP150096">
    <property type="protein sequence ID" value="WZN48262.1"/>
    <property type="molecule type" value="Genomic_DNA"/>
</dbReference>
<evidence type="ECO:0000313" key="4">
    <source>
        <dbReference type="Proteomes" id="UP001449657"/>
    </source>
</evidence>
<feature type="domain" description="DUF6443" evidence="2">
    <location>
        <begin position="328"/>
        <end position="392"/>
    </location>
</feature>
<proteinExistence type="predicted"/>
<dbReference type="SUPFAM" id="SSF49899">
    <property type="entry name" value="Concanavalin A-like lectins/glucanases"/>
    <property type="match status" value="1"/>
</dbReference>
<feature type="signal peptide" evidence="1">
    <location>
        <begin position="1"/>
        <end position="20"/>
    </location>
</feature>
<evidence type="ECO:0000313" key="3">
    <source>
        <dbReference type="EMBL" id="WZN48262.1"/>
    </source>
</evidence>
<organism evidence="3 4">
    <name type="scientific">Chitinophaga caseinilytica</name>
    <dbReference type="NCBI Taxonomy" id="2267521"/>
    <lineage>
        <taxon>Bacteria</taxon>
        <taxon>Pseudomonadati</taxon>
        <taxon>Bacteroidota</taxon>
        <taxon>Chitinophagia</taxon>
        <taxon>Chitinophagales</taxon>
        <taxon>Chitinophagaceae</taxon>
        <taxon>Chitinophaga</taxon>
    </lineage>
</organism>